<keyword evidence="1" id="KW-0175">Coiled coil</keyword>
<comment type="caution">
    <text evidence="3">The sequence shown here is derived from an EMBL/GenBank/DDBJ whole genome shotgun (WGS) entry which is preliminary data.</text>
</comment>
<organism evidence="3 4">
    <name type="scientific">Venturia inaequalis</name>
    <name type="common">Apple scab fungus</name>
    <dbReference type="NCBI Taxonomy" id="5025"/>
    <lineage>
        <taxon>Eukaryota</taxon>
        <taxon>Fungi</taxon>
        <taxon>Dikarya</taxon>
        <taxon>Ascomycota</taxon>
        <taxon>Pezizomycotina</taxon>
        <taxon>Dothideomycetes</taxon>
        <taxon>Pleosporomycetidae</taxon>
        <taxon>Venturiales</taxon>
        <taxon>Venturiaceae</taxon>
        <taxon>Venturia</taxon>
    </lineage>
</organism>
<gene>
    <name evidence="3" type="ORF">EG327_009415</name>
</gene>
<evidence type="ECO:0000256" key="2">
    <source>
        <dbReference type="SAM" id="MobiDB-lite"/>
    </source>
</evidence>
<evidence type="ECO:0000256" key="1">
    <source>
        <dbReference type="SAM" id="Coils"/>
    </source>
</evidence>
<keyword evidence="4" id="KW-1185">Reference proteome</keyword>
<accession>A0A8H3VPV6</accession>
<reference evidence="3 4" key="1">
    <citation type="submission" date="2019-07" db="EMBL/GenBank/DDBJ databases">
        <title>Venturia inaequalis Genome Resource.</title>
        <authorList>
            <person name="Lichtner F.J."/>
        </authorList>
    </citation>
    <scope>NUCLEOTIDE SEQUENCE [LARGE SCALE GENOMIC DNA]</scope>
    <source>
        <strain evidence="3 4">DMI_063113</strain>
    </source>
</reference>
<proteinExistence type="predicted"/>
<protein>
    <submittedName>
        <fullName evidence="3">Uncharacterized protein</fullName>
    </submittedName>
</protein>
<dbReference type="EMBL" id="WNWR01000062">
    <property type="protein sequence ID" value="KAE9992341.1"/>
    <property type="molecule type" value="Genomic_DNA"/>
</dbReference>
<feature type="region of interest" description="Disordered" evidence="2">
    <location>
        <begin position="91"/>
        <end position="152"/>
    </location>
</feature>
<evidence type="ECO:0000313" key="4">
    <source>
        <dbReference type="Proteomes" id="UP000490939"/>
    </source>
</evidence>
<dbReference type="Proteomes" id="UP000490939">
    <property type="component" value="Unassembled WGS sequence"/>
</dbReference>
<feature type="non-terminal residue" evidence="3">
    <location>
        <position position="152"/>
    </location>
</feature>
<feature type="coiled-coil region" evidence="1">
    <location>
        <begin position="9"/>
        <end position="65"/>
    </location>
</feature>
<sequence>MRDGKENYFVFEDHEVQRLQEEKQEEEERKEKEARWKREAAERAKIREELEEEQEKARVARLKRRVTPEAERLEKLRIQRMDDIIARNIMERQRKEEQQQQRQIKSIIPDSDELLSSGSSLPSVTELLTRPNQQDQVHVKDEQNQQANQQDQ</sequence>
<evidence type="ECO:0000313" key="3">
    <source>
        <dbReference type="EMBL" id="KAE9992341.1"/>
    </source>
</evidence>
<dbReference type="AlphaFoldDB" id="A0A8H3VPV6"/>
<name>A0A8H3VPV6_VENIN</name>
<feature type="compositionally biased region" description="Low complexity" evidence="2">
    <location>
        <begin position="114"/>
        <end position="123"/>
    </location>
</feature>